<reference evidence="2" key="1">
    <citation type="submission" date="2016-09" db="EMBL/GenBank/DDBJ databases">
        <title>Draft genome of thermotolerant cyanobacterium Desertifilum sp. strain IPPAS B-1220.</title>
        <authorList>
            <person name="Sinetova M.A."/>
            <person name="Bolakhan K."/>
            <person name="Zayadan B.K."/>
            <person name="Mironov K.S."/>
            <person name="Ustinova V."/>
            <person name="Kupriyanova E.V."/>
            <person name="Sidorov R.A."/>
            <person name="Skrypnik A.N."/>
            <person name="Gogoleva N.E."/>
            <person name="Gogolev Y.V."/>
            <person name="Los D.A."/>
        </authorList>
    </citation>
    <scope>NUCLEOTIDE SEQUENCE [LARGE SCALE GENOMIC DNA]</scope>
    <source>
        <strain evidence="2">IPPAS B-1220</strain>
    </source>
</reference>
<feature type="transmembrane region" description="Helical" evidence="1">
    <location>
        <begin position="181"/>
        <end position="200"/>
    </location>
</feature>
<feature type="transmembrane region" description="Helical" evidence="1">
    <location>
        <begin position="12"/>
        <end position="43"/>
    </location>
</feature>
<evidence type="ECO:0000313" key="2">
    <source>
        <dbReference type="EMBL" id="OEJ76573.1"/>
    </source>
</evidence>
<dbReference type="AlphaFoldDB" id="A0A1E5QQG8"/>
<keyword evidence="1" id="KW-1133">Transmembrane helix</keyword>
<protein>
    <submittedName>
        <fullName evidence="2">Capsular biosynthesis protein</fullName>
    </submittedName>
</protein>
<feature type="transmembrane region" description="Helical" evidence="1">
    <location>
        <begin position="212"/>
        <end position="245"/>
    </location>
</feature>
<proteinExistence type="predicted"/>
<organism evidence="2">
    <name type="scientific">Desertifilum tharense IPPAS B-1220</name>
    <dbReference type="NCBI Taxonomy" id="1781255"/>
    <lineage>
        <taxon>Bacteria</taxon>
        <taxon>Bacillati</taxon>
        <taxon>Cyanobacteriota</taxon>
        <taxon>Cyanophyceae</taxon>
        <taxon>Desertifilales</taxon>
        <taxon>Desertifilaceae</taxon>
        <taxon>Desertifilum</taxon>
    </lineage>
</organism>
<feature type="transmembrane region" description="Helical" evidence="1">
    <location>
        <begin position="63"/>
        <end position="80"/>
    </location>
</feature>
<accession>A0A1E5QQG8</accession>
<feature type="transmembrane region" description="Helical" evidence="1">
    <location>
        <begin position="124"/>
        <end position="145"/>
    </location>
</feature>
<gene>
    <name evidence="2" type="ORF">BH720_03170</name>
</gene>
<name>A0A1E5QQG8_9CYAN</name>
<feature type="transmembrane region" description="Helical" evidence="1">
    <location>
        <begin position="334"/>
        <end position="358"/>
    </location>
</feature>
<feature type="transmembrane region" description="Helical" evidence="1">
    <location>
        <begin position="100"/>
        <end position="117"/>
    </location>
</feature>
<dbReference type="OrthoDB" id="484624at2"/>
<keyword evidence="1" id="KW-0472">Membrane</keyword>
<dbReference type="STRING" id="1781255.BH720_03170"/>
<feature type="transmembrane region" description="Helical" evidence="1">
    <location>
        <begin position="251"/>
        <end position="272"/>
    </location>
</feature>
<evidence type="ECO:0000256" key="1">
    <source>
        <dbReference type="SAM" id="Phobius"/>
    </source>
</evidence>
<dbReference type="RefSeq" id="WP_069965712.1">
    <property type="nucleotide sequence ID" value="NZ_CM124774.1"/>
</dbReference>
<dbReference type="EMBL" id="MJGC01000035">
    <property type="protein sequence ID" value="OEJ76573.1"/>
    <property type="molecule type" value="Genomic_DNA"/>
</dbReference>
<comment type="caution">
    <text evidence="2">The sequence shown here is derived from an EMBL/GenBank/DDBJ whole genome shotgun (WGS) entry which is preliminary data.</text>
</comment>
<sequence>MKPQNLEEKVVWYYIIGTYVLYFIGAQHILASMVAWGLGFYAIYKIWNQTEETPESERIQIPLGVWVWIIAILVIEITIIGSHLDFHMGLGRIIKTTINLYGRTWVLFALFPLIGCLKIRPQLVYRAISILCVQSIFFILVAFVAEAAGIPGDLYTSPLARVGGADIFYKVFLYPWSTDRLYLFAPWAPALGLIGSLYFFLAWADPSKKWRFLGAVGAAAMAWVSASRLSNICLVVVPIASWFLSRVSQPLVLGGAGAASFVAGLFGPRLIIFLEDFRRDFDGQRAASSQVRADLANITLYRWRTEAPIWGRGIIDPRGPRVVEQMPIGSHHHWFGLLFLHGIVGFIAFACAMMWTFIEVFIRAQSSHTARVSLSLLLVYFAYSFGENLEALAYITWPALVIIGITLNEELPPLETDKTPKELTRVELS</sequence>
<keyword evidence="1" id="KW-0812">Transmembrane</keyword>